<dbReference type="Proteomes" id="UP000015105">
    <property type="component" value="Chromosome 6D"/>
</dbReference>
<reference evidence="2" key="2">
    <citation type="journal article" date="2017" name="Nat. Plants">
        <title>The Aegilops tauschii genome reveals multiple impacts of transposons.</title>
        <authorList>
            <person name="Zhao G."/>
            <person name="Zou C."/>
            <person name="Li K."/>
            <person name="Wang K."/>
            <person name="Li T."/>
            <person name="Gao L."/>
            <person name="Zhang X."/>
            <person name="Wang H."/>
            <person name="Yang Z."/>
            <person name="Liu X."/>
            <person name="Jiang W."/>
            <person name="Mao L."/>
            <person name="Kong X."/>
            <person name="Jiao Y."/>
            <person name="Jia J."/>
        </authorList>
    </citation>
    <scope>NUCLEOTIDE SEQUENCE [LARGE SCALE GENOMIC DNA]</scope>
    <source>
        <strain evidence="2">cv. AL8/78</strain>
    </source>
</reference>
<organism evidence="1 2">
    <name type="scientific">Aegilops tauschii subsp. strangulata</name>
    <name type="common">Goatgrass</name>
    <dbReference type="NCBI Taxonomy" id="200361"/>
    <lineage>
        <taxon>Eukaryota</taxon>
        <taxon>Viridiplantae</taxon>
        <taxon>Streptophyta</taxon>
        <taxon>Embryophyta</taxon>
        <taxon>Tracheophyta</taxon>
        <taxon>Spermatophyta</taxon>
        <taxon>Magnoliopsida</taxon>
        <taxon>Liliopsida</taxon>
        <taxon>Poales</taxon>
        <taxon>Poaceae</taxon>
        <taxon>BOP clade</taxon>
        <taxon>Pooideae</taxon>
        <taxon>Triticodae</taxon>
        <taxon>Triticeae</taxon>
        <taxon>Triticinae</taxon>
        <taxon>Aegilops</taxon>
    </lineage>
</organism>
<name>A0A453MYM1_AEGTS</name>
<reference evidence="2" key="1">
    <citation type="journal article" date="2014" name="Science">
        <title>Ancient hybridizations among the ancestral genomes of bread wheat.</title>
        <authorList>
            <consortium name="International Wheat Genome Sequencing Consortium,"/>
            <person name="Marcussen T."/>
            <person name="Sandve S.R."/>
            <person name="Heier L."/>
            <person name="Spannagl M."/>
            <person name="Pfeifer M."/>
            <person name="Jakobsen K.S."/>
            <person name="Wulff B.B."/>
            <person name="Steuernagel B."/>
            <person name="Mayer K.F."/>
            <person name="Olsen O.A."/>
        </authorList>
    </citation>
    <scope>NUCLEOTIDE SEQUENCE [LARGE SCALE GENOMIC DNA]</scope>
    <source>
        <strain evidence="2">cv. AL8/78</strain>
    </source>
</reference>
<reference evidence="1" key="4">
    <citation type="submission" date="2019-03" db="UniProtKB">
        <authorList>
            <consortium name="EnsemblPlants"/>
        </authorList>
    </citation>
    <scope>IDENTIFICATION</scope>
</reference>
<dbReference type="Gramene" id="AET6Gv20152600.1">
    <property type="protein sequence ID" value="AET6Gv20152600.1"/>
    <property type="gene ID" value="AET6Gv20152600"/>
</dbReference>
<dbReference type="STRING" id="200361.A0A453MYM1"/>
<evidence type="ECO:0000313" key="2">
    <source>
        <dbReference type="Proteomes" id="UP000015105"/>
    </source>
</evidence>
<proteinExistence type="predicted"/>
<protein>
    <submittedName>
        <fullName evidence="1">Uncharacterized protein</fullName>
    </submittedName>
</protein>
<dbReference type="AlphaFoldDB" id="A0A453MYM1"/>
<reference evidence="1" key="5">
    <citation type="journal article" date="2021" name="G3 (Bethesda)">
        <title>Aegilops tauschii genome assembly Aet v5.0 features greater sequence contiguity and improved annotation.</title>
        <authorList>
            <person name="Wang L."/>
            <person name="Zhu T."/>
            <person name="Rodriguez J.C."/>
            <person name="Deal K.R."/>
            <person name="Dubcovsky J."/>
            <person name="McGuire P.E."/>
            <person name="Lux T."/>
            <person name="Spannagl M."/>
            <person name="Mayer K.F.X."/>
            <person name="Baldrich P."/>
            <person name="Meyers B.C."/>
            <person name="Huo N."/>
            <person name="Gu Y.Q."/>
            <person name="Zhou H."/>
            <person name="Devos K.M."/>
            <person name="Bennetzen J.L."/>
            <person name="Unver T."/>
            <person name="Budak H."/>
            <person name="Gulick P.J."/>
            <person name="Galiba G."/>
            <person name="Kalapos B."/>
            <person name="Nelson D.R."/>
            <person name="Li P."/>
            <person name="You F.M."/>
            <person name="Luo M.C."/>
            <person name="Dvorak J."/>
        </authorList>
    </citation>
    <scope>NUCLEOTIDE SEQUENCE [LARGE SCALE GENOMIC DNA]</scope>
    <source>
        <strain evidence="1">cv. AL8/78</strain>
    </source>
</reference>
<evidence type="ECO:0000313" key="1">
    <source>
        <dbReference type="EnsemblPlants" id="AET6Gv20152600.1"/>
    </source>
</evidence>
<sequence length="53" mass="6216">MILLLASMSMAWGESFHFSHRWNGEPLRESIKRREHFLALELDERTTMSPRGG</sequence>
<accession>A0A453MYM1</accession>
<dbReference type="EnsemblPlants" id="AET6Gv20152600.1">
    <property type="protein sequence ID" value="AET6Gv20152600.1"/>
    <property type="gene ID" value="AET6Gv20152600"/>
</dbReference>
<keyword evidence="2" id="KW-1185">Reference proteome</keyword>
<reference evidence="1" key="3">
    <citation type="journal article" date="2017" name="Nature">
        <title>Genome sequence of the progenitor of the wheat D genome Aegilops tauschii.</title>
        <authorList>
            <person name="Luo M.C."/>
            <person name="Gu Y.Q."/>
            <person name="Puiu D."/>
            <person name="Wang H."/>
            <person name="Twardziok S.O."/>
            <person name="Deal K.R."/>
            <person name="Huo N."/>
            <person name="Zhu T."/>
            <person name="Wang L."/>
            <person name="Wang Y."/>
            <person name="McGuire P.E."/>
            <person name="Liu S."/>
            <person name="Long H."/>
            <person name="Ramasamy R.K."/>
            <person name="Rodriguez J.C."/>
            <person name="Van S.L."/>
            <person name="Yuan L."/>
            <person name="Wang Z."/>
            <person name="Xia Z."/>
            <person name="Xiao L."/>
            <person name="Anderson O.D."/>
            <person name="Ouyang S."/>
            <person name="Liang Y."/>
            <person name="Zimin A.V."/>
            <person name="Pertea G."/>
            <person name="Qi P."/>
            <person name="Bennetzen J.L."/>
            <person name="Dai X."/>
            <person name="Dawson M.W."/>
            <person name="Muller H.G."/>
            <person name="Kugler K."/>
            <person name="Rivarola-Duarte L."/>
            <person name="Spannagl M."/>
            <person name="Mayer K.F.X."/>
            <person name="Lu F.H."/>
            <person name="Bevan M.W."/>
            <person name="Leroy P."/>
            <person name="Li P."/>
            <person name="You F.M."/>
            <person name="Sun Q."/>
            <person name="Liu Z."/>
            <person name="Lyons E."/>
            <person name="Wicker T."/>
            <person name="Salzberg S.L."/>
            <person name="Devos K.M."/>
            <person name="Dvorak J."/>
        </authorList>
    </citation>
    <scope>NUCLEOTIDE SEQUENCE [LARGE SCALE GENOMIC DNA]</scope>
    <source>
        <strain evidence="1">cv. AL8/78</strain>
    </source>
</reference>